<accession>A0A1D3CT12</accession>
<feature type="region of interest" description="Disordered" evidence="3">
    <location>
        <begin position="39"/>
        <end position="59"/>
    </location>
</feature>
<evidence type="ECO:0000256" key="1">
    <source>
        <dbReference type="ARBA" id="ARBA00022741"/>
    </source>
</evidence>
<feature type="compositionally biased region" description="Acidic residues" evidence="3">
    <location>
        <begin position="907"/>
        <end position="937"/>
    </location>
</feature>
<dbReference type="SUPFAM" id="SSF53300">
    <property type="entry name" value="vWA-like"/>
    <property type="match status" value="1"/>
</dbReference>
<protein>
    <submittedName>
        <fullName evidence="4">Midasin, related protein</fullName>
    </submittedName>
</protein>
<sequence>MQAAVGSSEGQLHQQLVEAALSLSLESPLAHARLAAEAQGSLEPCEGKSSEASEAGDDGAGASAALKAVGEFLKGSLEVGGISEVDATSLADLHAFSSASRASASEVALEKEEGVEASRRSKARKPVTRQQMQRRFKDLRSVLRNELKLPCLSMCGSSPGLFAAALNDASGLPGFSEVGVHPLQHVATLQLHDTARRATASRVRRKKAGKVNGSEVSSNPIAEVLGSVWISAAQQWYLLLQSLLQCQQFPCPHKDVAADRETLLGYAAALVLHILQQRNRCWQAAAAFQDLVDAARVSLVSPSAAVHVSAASDLVAAAEALHEVLLQARALLPSPHEAAVQNEALAAAVAPCAKAETLEFGTGSSVETLADAGTASLPSCSSTSAGTPDETALLQQNIRQIRSAHSTLSSALRALAKLEQLLHATSEARRLCAARTRGAEQGSATTPTVPADAAKATAMSRHQIESAAVDRLRRSALAALAVESDSGMQRHSRIDDLLQLSPTLEEEDKAQQQPGYAALPVPDLESLFSFKTCIAALNDFVEAAPSCMQSPLLLQKSDGSEIRKSEAAMAVLRMLQRSAGVVLAVFDGLEGTVRLGLSLLQLIEVLLQFGWGCLSNEEEENAAMDAGRSEKQKEEWVAGTGLGEGEGARDASEQIEEEWQFDGLKDEKSDPQQKLPEKPKSQEEDKAMEVSMHFEGDAEAPPPPPAQQEDQQRQSGEEAQQLEDVAGNVDLKEGGQIESKRWAGEDGDRDEDDTSTGKEATQKQEEDIQTEGGLRDGNIELEGTKDEAAGEPAGGSKDSQRLEGDPQASDGGKEEDDGGNVEDPAAEEEAQQQSQEAYKKKLQKGENVVDADGGEEAEEEAPDGDTSAEAQEADDGGGGTDVTGDAQQQKGHLEGDGAASGSSSDDFQVEEELPLDGEAGEEENDGLEEAADAEAEEQNAATGAAAGEQEVKGKAGEGDATPTADQGCAVAGEDAAVDEAEQAEQLEGDMEEDEQQRPPAEEAEDAAFQSAESAVAEASAEPAQKEESEALEQDEGEANDSEEALQAASIQDGYPAGSSPLSTPEMIPSQRGEAERERRLDTSLPRASLRPLLPPLPLPLRSLALCDRLSAPCVLSAAVECATHTHSDFVGGGGKGKGAAAISARLVQRDAMEGDADKDANSGEAFAEEGEQHGANTAAATTREKGRSLSRSALGKRQESASSPSGDQGPSPSLLPDNPLGDDDDGAVERWLQRVRLLQPQDAEAEEADALSCHPEAEGAAPPDLTNGEESEDAHALQSGQLCQRDDAGGNQEAFAEASDDAAPLKPNKMAKLADAEAREEHDNAEDAQGNANKDAETEEVILSTSTRVDELKASSEKQQPKEPLAQSAEHEGPMDADSSQAVNLDSPSDDACEQLYDDLSAEPGAEGEPTVQQPTKQLATEAAASTEERDTDEVEEERMAAMEADYQERVSLDDVGKEGLSPEHAAALWHLLEGRTAASAAALSESLRLVLQPTANGAWEGGYRTGIDCSRSMQQLNAAASALEAVVLLSSAFNHLQIGTVSVCTFGGPKPEVCIHPTSQVSAGDGQRLLQRCSFREESHKSHEVAISDLLQLAIHELEQDGSLGGNGNNSSMILILSDGRFNKEQTRPWVNAAIARGCIPLLLILDPQQREERMDGASDQGAPVGESQQTAAAPQRPPSPHSSSIFDLKQVQQQPGGAIEVTPYLQDFPFPYYAVVTETQQLPTVLANVIRQWVEATASDW</sequence>
<dbReference type="PANTHER" id="PTHR48103:SF2">
    <property type="entry name" value="MIDASIN"/>
    <property type="match status" value="1"/>
</dbReference>
<dbReference type="GO" id="GO:0005524">
    <property type="term" value="F:ATP binding"/>
    <property type="evidence" value="ECO:0007669"/>
    <property type="project" value="UniProtKB-KW"/>
</dbReference>
<feature type="compositionally biased region" description="Basic and acidic residues" evidence="3">
    <location>
        <begin position="1072"/>
        <end position="1081"/>
    </location>
</feature>
<dbReference type="GO" id="GO:0000027">
    <property type="term" value="P:ribosomal large subunit assembly"/>
    <property type="evidence" value="ECO:0007669"/>
    <property type="project" value="TreeGrafter"/>
</dbReference>
<dbReference type="VEuPathDB" id="ToxoDB:LOC34623947"/>
<evidence type="ECO:0000313" key="4">
    <source>
        <dbReference type="EMBL" id="OEH74322.1"/>
    </source>
</evidence>
<organism evidence="4 5">
    <name type="scientific">Cyclospora cayetanensis</name>
    <dbReference type="NCBI Taxonomy" id="88456"/>
    <lineage>
        <taxon>Eukaryota</taxon>
        <taxon>Sar</taxon>
        <taxon>Alveolata</taxon>
        <taxon>Apicomplexa</taxon>
        <taxon>Conoidasida</taxon>
        <taxon>Coccidia</taxon>
        <taxon>Eucoccidiorida</taxon>
        <taxon>Eimeriorina</taxon>
        <taxon>Eimeriidae</taxon>
        <taxon>Cyclospora</taxon>
    </lineage>
</organism>
<feature type="compositionally biased region" description="Acidic residues" evidence="3">
    <location>
        <begin position="1388"/>
        <end position="1401"/>
    </location>
</feature>
<feature type="compositionally biased region" description="Low complexity" evidence="3">
    <location>
        <begin position="938"/>
        <end position="948"/>
    </location>
</feature>
<keyword evidence="1" id="KW-0547">Nucleotide-binding</keyword>
<dbReference type="GO" id="GO:0000055">
    <property type="term" value="P:ribosomal large subunit export from nucleus"/>
    <property type="evidence" value="ECO:0007669"/>
    <property type="project" value="TreeGrafter"/>
</dbReference>
<feature type="region of interest" description="Disordered" evidence="3">
    <location>
        <begin position="107"/>
        <end position="131"/>
    </location>
</feature>
<reference evidence="4 5" key="1">
    <citation type="journal article" date="2016" name="BMC Genomics">
        <title>Comparative genomics reveals Cyclospora cayetanensis possesses coccidia-like metabolism and invasion components but unique surface antigens.</title>
        <authorList>
            <person name="Liu S."/>
            <person name="Wang L."/>
            <person name="Zheng H."/>
            <person name="Xu Z."/>
            <person name="Roellig D.M."/>
            <person name="Li N."/>
            <person name="Frace M.A."/>
            <person name="Tang K."/>
            <person name="Arrowood M.J."/>
            <person name="Moss D.M."/>
            <person name="Zhang L."/>
            <person name="Feng Y."/>
            <person name="Xiao L."/>
        </authorList>
    </citation>
    <scope>NUCLEOTIDE SEQUENCE [LARGE SCALE GENOMIC DNA]</scope>
    <source>
        <strain evidence="4 5">CHN_HEN01</strain>
    </source>
</reference>
<feature type="compositionally biased region" description="Basic and acidic residues" evidence="3">
    <location>
        <begin position="663"/>
        <end position="696"/>
    </location>
</feature>
<feature type="compositionally biased region" description="Basic and acidic residues" evidence="3">
    <location>
        <begin position="773"/>
        <end position="788"/>
    </location>
</feature>
<feature type="region of interest" description="Disordered" evidence="3">
    <location>
        <begin position="1242"/>
        <end position="1435"/>
    </location>
</feature>
<feature type="compositionally biased region" description="Basic and acidic residues" evidence="3">
    <location>
        <begin position="1348"/>
        <end position="1361"/>
    </location>
</feature>
<evidence type="ECO:0000313" key="5">
    <source>
        <dbReference type="Proteomes" id="UP000095192"/>
    </source>
</evidence>
<feature type="compositionally biased region" description="Basic and acidic residues" evidence="3">
    <location>
        <begin position="730"/>
        <end position="746"/>
    </location>
</feature>
<feature type="region of interest" description="Disordered" evidence="3">
    <location>
        <begin position="662"/>
        <end position="1089"/>
    </location>
</feature>
<feature type="compositionally biased region" description="Acidic residues" evidence="3">
    <location>
        <begin position="852"/>
        <end position="863"/>
    </location>
</feature>
<dbReference type="GO" id="GO:0005634">
    <property type="term" value="C:nucleus"/>
    <property type="evidence" value="ECO:0007669"/>
    <property type="project" value="TreeGrafter"/>
</dbReference>
<keyword evidence="5" id="KW-1185">Reference proteome</keyword>
<feature type="compositionally biased region" description="Low complexity" evidence="3">
    <location>
        <begin position="1200"/>
        <end position="1219"/>
    </location>
</feature>
<gene>
    <name evidence="4" type="ORF">cyc_08143</name>
</gene>
<proteinExistence type="predicted"/>
<feature type="compositionally biased region" description="Low complexity" evidence="3">
    <location>
        <begin position="1006"/>
        <end position="1022"/>
    </location>
</feature>
<feature type="compositionally biased region" description="Acidic residues" evidence="3">
    <location>
        <begin position="813"/>
        <end position="830"/>
    </location>
</feature>
<feature type="compositionally biased region" description="Acidic residues" evidence="3">
    <location>
        <begin position="1029"/>
        <end position="1043"/>
    </location>
</feature>
<dbReference type="GO" id="GO:0030687">
    <property type="term" value="C:preribosome, large subunit precursor"/>
    <property type="evidence" value="ECO:0007669"/>
    <property type="project" value="TreeGrafter"/>
</dbReference>
<keyword evidence="2" id="KW-0067">ATP-binding</keyword>
<dbReference type="EMBL" id="JROU02002067">
    <property type="protein sequence ID" value="OEH74322.1"/>
    <property type="molecule type" value="Genomic_DNA"/>
</dbReference>
<feature type="region of interest" description="Disordered" evidence="3">
    <location>
        <begin position="1153"/>
        <end position="1225"/>
    </location>
</feature>
<dbReference type="InterPro" id="IPR036465">
    <property type="entry name" value="vWFA_dom_sf"/>
</dbReference>
<feature type="compositionally biased region" description="Polar residues" evidence="3">
    <location>
        <begin position="1378"/>
        <end position="1387"/>
    </location>
</feature>
<comment type="caution">
    <text evidence="4">The sequence shown here is derived from an EMBL/GenBank/DDBJ whole genome shotgun (WGS) entry which is preliminary data.</text>
</comment>
<evidence type="ECO:0000256" key="2">
    <source>
        <dbReference type="ARBA" id="ARBA00022840"/>
    </source>
</evidence>
<dbReference type="PANTHER" id="PTHR48103">
    <property type="entry name" value="MIDASIN-RELATED"/>
    <property type="match status" value="1"/>
</dbReference>
<evidence type="ECO:0000256" key="3">
    <source>
        <dbReference type="SAM" id="MobiDB-lite"/>
    </source>
</evidence>
<feature type="region of interest" description="Disordered" evidence="3">
    <location>
        <begin position="1652"/>
        <end position="1686"/>
    </location>
</feature>
<dbReference type="Proteomes" id="UP000095192">
    <property type="component" value="Unassembled WGS sequence"/>
</dbReference>
<feature type="compositionally biased region" description="Low complexity" evidence="3">
    <location>
        <begin position="896"/>
        <end position="906"/>
    </location>
</feature>
<dbReference type="InParanoid" id="A0A1D3CT12"/>
<feature type="compositionally biased region" description="Acidic residues" evidence="3">
    <location>
        <begin position="975"/>
        <end position="994"/>
    </location>
</feature>
<feature type="compositionally biased region" description="Basic and acidic residues" evidence="3">
    <location>
        <begin position="108"/>
        <end position="119"/>
    </location>
</feature>
<dbReference type="VEuPathDB" id="ToxoDB:cyc_08143"/>
<feature type="compositionally biased region" description="Basic and acidic residues" evidence="3">
    <location>
        <begin position="1312"/>
        <end position="1322"/>
    </location>
</feature>
<name>A0A1D3CT12_9EIME</name>